<protein>
    <submittedName>
        <fullName evidence="2">Uncharacterized protein</fullName>
    </submittedName>
</protein>
<dbReference type="Gene3D" id="3.10.20.310">
    <property type="entry name" value="membrane protein fhac"/>
    <property type="match status" value="1"/>
</dbReference>
<organism evidence="2 3">
    <name type="scientific">Haloflavibacter putidus</name>
    <dbReference type="NCBI Taxonomy" id="2576776"/>
    <lineage>
        <taxon>Bacteria</taxon>
        <taxon>Pseudomonadati</taxon>
        <taxon>Bacteroidota</taxon>
        <taxon>Flavobacteriia</taxon>
        <taxon>Flavobacteriales</taxon>
        <taxon>Flavobacteriaceae</taxon>
        <taxon>Haloflavibacter</taxon>
    </lineage>
</organism>
<proteinExistence type="predicted"/>
<dbReference type="Proteomes" id="UP000317169">
    <property type="component" value="Unassembled WGS sequence"/>
</dbReference>
<dbReference type="AlphaFoldDB" id="A0A507ZTL9"/>
<evidence type="ECO:0000256" key="1">
    <source>
        <dbReference type="SAM" id="MobiDB-lite"/>
    </source>
</evidence>
<comment type="caution">
    <text evidence="2">The sequence shown here is derived from an EMBL/GenBank/DDBJ whole genome shotgun (WGS) entry which is preliminary data.</text>
</comment>
<evidence type="ECO:0000313" key="2">
    <source>
        <dbReference type="EMBL" id="TQD39863.1"/>
    </source>
</evidence>
<reference evidence="2 3" key="1">
    <citation type="submission" date="2019-06" db="EMBL/GenBank/DDBJ databases">
        <title>Flavibacter putida gen. nov., sp. nov., a novel marine bacterium of the family Flavobacteriaceae isolated from coastal seawater.</title>
        <authorList>
            <person name="Feng X."/>
        </authorList>
    </citation>
    <scope>NUCLEOTIDE SEQUENCE [LARGE SCALE GENOMIC DNA]</scope>
    <source>
        <strain evidence="2 3">PLHSN227</strain>
    </source>
</reference>
<evidence type="ECO:0000313" key="3">
    <source>
        <dbReference type="Proteomes" id="UP000317169"/>
    </source>
</evidence>
<feature type="region of interest" description="Disordered" evidence="1">
    <location>
        <begin position="1"/>
        <end position="20"/>
    </location>
</feature>
<dbReference type="OrthoDB" id="1110633at2"/>
<dbReference type="EMBL" id="VIAR01000003">
    <property type="protein sequence ID" value="TQD39863.1"/>
    <property type="molecule type" value="Genomic_DNA"/>
</dbReference>
<accession>A0A507ZTL9</accession>
<keyword evidence="3" id="KW-1185">Reference proteome</keyword>
<feature type="compositionally biased region" description="Basic and acidic residues" evidence="1">
    <location>
        <begin position="9"/>
        <end position="20"/>
    </location>
</feature>
<gene>
    <name evidence="2" type="ORF">FKR84_04000</name>
</gene>
<name>A0A507ZTL9_9FLAO</name>
<sequence>MCFCGKSFGQEDKKKSDSTKQDSIGFYEKIENYSQKRKLTEVLHQWIFRGKEPKKNKHEKAAPSPDYTPYSGKVIRNVIIKTKDPFGYSINDTTEKPTKWLEKTGNHIHIKSKDMAIRKYLLIEKGQTLDTLLIQETARLLRKQDYIRRVGVFPKPIGPNSDSLDILVEVLDSWSLIPKGSFSDSRTRLGLRERNFFGTGHRLNLRYAKRYQDGNTGYEMIYTIPNIQNSFVNATGKYAYDVDSYYDHFFAINREFYSPLARWAGGAFVQNRFLHRLFPNGDAEFVNQDFKFLYHDYWAAYSFKIFEGKSKQERSTNLIVGLRSFFLNYDESPAPEYDEINYFSDERFYLASLGLASRQFVKDRFIFRDGETEDVPIGSLYTFTTGVQRKNQNNRLYMGVRASYGNYFDWGFLSGNIELGSFFEATQPEQTTLSVKANYFSNLLDLGRGWKMRQFVKPQIVLGFNRLNSIGDRLGLNESAYFTGVNSYEYVDYYNKHKYVDYRNGNINGFRSEATGTKKYVVDFQTQFYSPWNFLGFRFNPFVHASFGVLTGGEHSYASNKLYSSYGAGFIIRNDYLVFDSFQLSFSFYPSMPGQGRNIFSVNNFRSEDFGFQGFKFDEPRPVIYE</sequence>